<feature type="transmembrane region" description="Helical" evidence="2">
    <location>
        <begin position="40"/>
        <end position="61"/>
    </location>
</feature>
<comment type="caution">
    <text evidence="3">The sequence shown here is derived from an EMBL/GenBank/DDBJ whole genome shotgun (WGS) entry which is preliminary data.</text>
</comment>
<dbReference type="InterPro" id="IPR037504">
    <property type="entry name" value="PSI_induc_2"/>
</dbReference>
<keyword evidence="2" id="KW-0472">Membrane</keyword>
<feature type="region of interest" description="Disordered" evidence="1">
    <location>
        <begin position="87"/>
        <end position="120"/>
    </location>
</feature>
<keyword evidence="4" id="KW-1185">Reference proteome</keyword>
<keyword evidence="2" id="KW-1133">Transmembrane helix</keyword>
<keyword evidence="2" id="KW-0812">Transmembrane</keyword>
<organism evidence="3 4">
    <name type="scientific">Byssochlamys spectabilis</name>
    <name type="common">Paecilomyces variotii</name>
    <dbReference type="NCBI Taxonomy" id="264951"/>
    <lineage>
        <taxon>Eukaryota</taxon>
        <taxon>Fungi</taxon>
        <taxon>Dikarya</taxon>
        <taxon>Ascomycota</taxon>
        <taxon>Pezizomycotina</taxon>
        <taxon>Eurotiomycetes</taxon>
        <taxon>Eurotiomycetidae</taxon>
        <taxon>Eurotiales</taxon>
        <taxon>Thermoascaceae</taxon>
        <taxon>Paecilomyces</taxon>
    </lineage>
</organism>
<feature type="region of interest" description="Disordered" evidence="1">
    <location>
        <begin position="162"/>
        <end position="461"/>
    </location>
</feature>
<dbReference type="GO" id="GO:0005935">
    <property type="term" value="C:cellular bud neck"/>
    <property type="evidence" value="ECO:0007669"/>
    <property type="project" value="TreeGrafter"/>
</dbReference>
<evidence type="ECO:0000313" key="4">
    <source>
        <dbReference type="Proteomes" id="UP000283841"/>
    </source>
</evidence>
<feature type="compositionally biased region" description="Low complexity" evidence="1">
    <location>
        <begin position="399"/>
        <end position="420"/>
    </location>
</feature>
<dbReference type="STRING" id="264951.A0A443HI66"/>
<proteinExistence type="predicted"/>
<evidence type="ECO:0008006" key="5">
    <source>
        <dbReference type="Google" id="ProtNLM"/>
    </source>
</evidence>
<feature type="compositionally biased region" description="Polar residues" evidence="1">
    <location>
        <begin position="387"/>
        <end position="398"/>
    </location>
</feature>
<evidence type="ECO:0000256" key="1">
    <source>
        <dbReference type="SAM" id="MobiDB-lite"/>
    </source>
</evidence>
<dbReference type="PANTHER" id="PTHR40018:SF1">
    <property type="entry name" value="[PSI+] INDUCTION PROTEIN 2"/>
    <property type="match status" value="1"/>
</dbReference>
<gene>
    <name evidence="3" type="ORF">C8Q69DRAFT_448407</name>
</gene>
<sequence length="461" mass="49488">MGPVGAMPLLLVRNIASDVESAPSTFSSWDKCMQKAYCKWPVIVGIVVGAAILIAIAWCLISCICCGVKCCTGCLRCCSCCCPSGGGGGGGGGGKRSQYADDPSYHRPPPPPSQGYQAPAAPTYRGAQAAPNVAQFATFETPSKKVDDDALPPMPSWETALTRKIEDTSPQEDVEMDQLRPSTQPTDMVHGPGRQVPGGYNQVPSHPTSPQPGYHPPQRAMEQVQPYPPQQYPQQSRSPGPGRPYPPQQSGSPGPGRPYGPPLDTSVGVAYPPQQSRSPGPGRPYGTPVDSYIPQPELRGDAPYQNRRQRAPSFHRPQPYGQNMSPVSPPRAQPPYGGMQRRPTYASDTAPPSYTTEPPQQGFAPGPVPHAFTPEQRQPSLPVVQQAPYQNTPSYATEQPQRQPTYATYQQPQQAYAAYSPPAPSSPPPNIGMAHSDEEYDSGRPPSLLQAGPRPGAQTRY</sequence>
<reference evidence="3 4" key="1">
    <citation type="journal article" date="2018" name="Front. Microbiol.">
        <title>Genomic and genetic insights into a cosmopolitan fungus, Paecilomyces variotii (Eurotiales).</title>
        <authorList>
            <person name="Urquhart A.S."/>
            <person name="Mondo S.J."/>
            <person name="Makela M.R."/>
            <person name="Hane J.K."/>
            <person name="Wiebenga A."/>
            <person name="He G."/>
            <person name="Mihaltcheva S."/>
            <person name="Pangilinan J."/>
            <person name="Lipzen A."/>
            <person name="Barry K."/>
            <person name="de Vries R.P."/>
            <person name="Grigoriev I.V."/>
            <person name="Idnurm A."/>
        </authorList>
    </citation>
    <scope>NUCLEOTIDE SEQUENCE [LARGE SCALE GENOMIC DNA]</scope>
    <source>
        <strain evidence="3 4">CBS 101075</strain>
    </source>
</reference>
<accession>A0A443HI66</accession>
<evidence type="ECO:0000256" key="2">
    <source>
        <dbReference type="SAM" id="Phobius"/>
    </source>
</evidence>
<feature type="compositionally biased region" description="Pro residues" evidence="1">
    <location>
        <begin position="421"/>
        <end position="430"/>
    </location>
</feature>
<dbReference type="GO" id="GO:0005886">
    <property type="term" value="C:plasma membrane"/>
    <property type="evidence" value="ECO:0007669"/>
    <property type="project" value="TreeGrafter"/>
</dbReference>
<name>A0A443HI66_BYSSP</name>
<dbReference type="RefSeq" id="XP_028481178.1">
    <property type="nucleotide sequence ID" value="XM_028629285.1"/>
</dbReference>
<protein>
    <recommendedName>
        <fullName evidence="5">Fibroin-3 related protein</fullName>
    </recommendedName>
</protein>
<dbReference type="VEuPathDB" id="FungiDB:C8Q69DRAFT_448407"/>
<dbReference type="GeneID" id="39598562"/>
<evidence type="ECO:0000313" key="3">
    <source>
        <dbReference type="EMBL" id="RWQ91533.1"/>
    </source>
</evidence>
<feature type="compositionally biased region" description="Polar residues" evidence="1">
    <location>
        <begin position="346"/>
        <end position="359"/>
    </location>
</feature>
<dbReference type="EMBL" id="RCNU01000019">
    <property type="protein sequence ID" value="RWQ91533.1"/>
    <property type="molecule type" value="Genomic_DNA"/>
</dbReference>
<dbReference type="AlphaFoldDB" id="A0A443HI66"/>
<dbReference type="Proteomes" id="UP000283841">
    <property type="component" value="Unassembled WGS sequence"/>
</dbReference>
<dbReference type="PANTHER" id="PTHR40018">
    <property type="entry name" value="[PSI+] INDUCTION PROTEIN 2"/>
    <property type="match status" value="1"/>
</dbReference>